<evidence type="ECO:0000313" key="10">
    <source>
        <dbReference type="Proteomes" id="UP000573599"/>
    </source>
</evidence>
<evidence type="ECO:0000256" key="1">
    <source>
        <dbReference type="ARBA" id="ARBA00022553"/>
    </source>
</evidence>
<dbReference type="SMART" id="SM00382">
    <property type="entry name" value="AAA"/>
    <property type="match status" value="3"/>
</dbReference>
<dbReference type="CDD" id="cd01127">
    <property type="entry name" value="TrwB_TraG_TraD_VirD4"/>
    <property type="match status" value="1"/>
</dbReference>
<feature type="domain" description="FtsK" evidence="8">
    <location>
        <begin position="983"/>
        <end position="1174"/>
    </location>
</feature>
<dbReference type="InterPro" id="IPR050206">
    <property type="entry name" value="FtsK/SpoIIIE/SftA"/>
</dbReference>
<dbReference type="Gene3D" id="2.60.200.20">
    <property type="match status" value="1"/>
</dbReference>
<gene>
    <name evidence="9" type="ORF">BJ986_002228</name>
</gene>
<feature type="binding site" evidence="4">
    <location>
        <begin position="1000"/>
        <end position="1007"/>
    </location>
    <ligand>
        <name>ATP</name>
        <dbReference type="ChEBI" id="CHEBI:30616"/>
    </ligand>
</feature>
<dbReference type="SMART" id="SM00240">
    <property type="entry name" value="FHA"/>
    <property type="match status" value="1"/>
</dbReference>
<organism evidence="9 10">
    <name type="scientific">Pedococcus badiiscoriae</name>
    <dbReference type="NCBI Taxonomy" id="642776"/>
    <lineage>
        <taxon>Bacteria</taxon>
        <taxon>Bacillati</taxon>
        <taxon>Actinomycetota</taxon>
        <taxon>Actinomycetes</taxon>
        <taxon>Micrococcales</taxon>
        <taxon>Intrasporangiaceae</taxon>
        <taxon>Pedococcus</taxon>
    </lineage>
</organism>
<keyword evidence="6" id="KW-1133">Transmembrane helix</keyword>
<keyword evidence="1" id="KW-0597">Phosphoprotein</keyword>
<dbReference type="PROSITE" id="PS50901">
    <property type="entry name" value="FTSK"/>
    <property type="match status" value="2"/>
</dbReference>
<dbReference type="GO" id="GO:0005524">
    <property type="term" value="F:ATP binding"/>
    <property type="evidence" value="ECO:0007669"/>
    <property type="project" value="UniProtKB-UniRule"/>
</dbReference>
<feature type="region of interest" description="Disordered" evidence="5">
    <location>
        <begin position="1200"/>
        <end position="1255"/>
    </location>
</feature>
<protein>
    <submittedName>
        <fullName evidence="9">S-DNA-T family DNA segregation ATPase FtsK/SpoIIIE</fullName>
    </submittedName>
</protein>
<keyword evidence="2 4" id="KW-0547">Nucleotide-binding</keyword>
<dbReference type="InterPro" id="IPR027417">
    <property type="entry name" value="P-loop_NTPase"/>
</dbReference>
<keyword evidence="6" id="KW-0812">Transmembrane</keyword>
<dbReference type="RefSeq" id="WP_179422045.1">
    <property type="nucleotide sequence ID" value="NZ_JACCAB010000001.1"/>
</dbReference>
<dbReference type="EMBL" id="JACCAB010000001">
    <property type="protein sequence ID" value="NYG07741.1"/>
    <property type="molecule type" value="Genomic_DNA"/>
</dbReference>
<dbReference type="Proteomes" id="UP000573599">
    <property type="component" value="Unassembled WGS sequence"/>
</dbReference>
<dbReference type="InterPro" id="IPR008984">
    <property type="entry name" value="SMAD_FHA_dom_sf"/>
</dbReference>
<evidence type="ECO:0000256" key="6">
    <source>
        <dbReference type="SAM" id="Phobius"/>
    </source>
</evidence>
<name>A0A852WJD8_9MICO</name>
<keyword evidence="10" id="KW-1185">Reference proteome</keyword>
<dbReference type="Pfam" id="PF01580">
    <property type="entry name" value="FtsK_SpoIIIE"/>
    <property type="match status" value="2"/>
</dbReference>
<accession>A0A852WJD8</accession>
<dbReference type="InterPro" id="IPR000253">
    <property type="entry name" value="FHA_dom"/>
</dbReference>
<keyword evidence="3 4" id="KW-0067">ATP-binding</keyword>
<dbReference type="PANTHER" id="PTHR22683">
    <property type="entry name" value="SPORULATION PROTEIN RELATED"/>
    <property type="match status" value="1"/>
</dbReference>
<dbReference type="Pfam" id="PF00498">
    <property type="entry name" value="FHA"/>
    <property type="match status" value="1"/>
</dbReference>
<evidence type="ECO:0000256" key="4">
    <source>
        <dbReference type="PROSITE-ProRule" id="PRU00289"/>
    </source>
</evidence>
<evidence type="ECO:0000256" key="5">
    <source>
        <dbReference type="SAM" id="MobiDB-lite"/>
    </source>
</evidence>
<feature type="binding site" evidence="4">
    <location>
        <begin position="678"/>
        <end position="685"/>
    </location>
    <ligand>
        <name>ATP</name>
        <dbReference type="ChEBI" id="CHEBI:30616"/>
    </ligand>
</feature>
<dbReference type="InterPro" id="IPR002543">
    <property type="entry name" value="FtsK_dom"/>
</dbReference>
<dbReference type="InterPro" id="IPR003593">
    <property type="entry name" value="AAA+_ATPase"/>
</dbReference>
<evidence type="ECO:0000256" key="2">
    <source>
        <dbReference type="ARBA" id="ARBA00022741"/>
    </source>
</evidence>
<dbReference type="CDD" id="cd00060">
    <property type="entry name" value="FHA"/>
    <property type="match status" value="1"/>
</dbReference>
<evidence type="ECO:0000259" key="8">
    <source>
        <dbReference type="PROSITE" id="PS50901"/>
    </source>
</evidence>
<evidence type="ECO:0000259" key="7">
    <source>
        <dbReference type="PROSITE" id="PS50006"/>
    </source>
</evidence>
<evidence type="ECO:0000313" key="9">
    <source>
        <dbReference type="EMBL" id="NYG07741.1"/>
    </source>
</evidence>
<dbReference type="PANTHER" id="PTHR22683:SF1">
    <property type="entry name" value="TYPE VII SECRETION SYSTEM PROTEIN ESSC"/>
    <property type="match status" value="1"/>
</dbReference>
<dbReference type="GO" id="GO:0003677">
    <property type="term" value="F:DNA binding"/>
    <property type="evidence" value="ECO:0007669"/>
    <property type="project" value="InterPro"/>
</dbReference>
<evidence type="ECO:0000256" key="3">
    <source>
        <dbReference type="ARBA" id="ARBA00022840"/>
    </source>
</evidence>
<dbReference type="Gene3D" id="3.40.50.300">
    <property type="entry name" value="P-loop containing nucleotide triphosphate hydrolases"/>
    <property type="match status" value="3"/>
</dbReference>
<dbReference type="SUPFAM" id="SSF49879">
    <property type="entry name" value="SMAD/FHA domain"/>
    <property type="match status" value="1"/>
</dbReference>
<reference evidence="9 10" key="1">
    <citation type="submission" date="2020-07" db="EMBL/GenBank/DDBJ databases">
        <title>Sequencing the genomes of 1000 actinobacteria strains.</title>
        <authorList>
            <person name="Klenk H.-P."/>
        </authorList>
    </citation>
    <scope>NUCLEOTIDE SEQUENCE [LARGE SCALE GENOMIC DNA]</scope>
    <source>
        <strain evidence="9 10">DSM 23987</strain>
    </source>
</reference>
<sequence>MRLQLTVVQLSSAPARSGPCPLEIEVEAPAGSTSRELARALADLVVRGGHHELRDPVLAVGGAAVADDAPVGRHPLVDGAALTLATRHQVRPPPSPSHPRTPLTLAVAHGPDAGRTIDLPPGVYTLGRSDEATVSLDDERMSRIHARITVTGEGLTLADLGSTNGTRLDGARVGADPQSLRVGSTVQAGDTMLAIRQAGEVPAALSPRPDGTTTVNRRPRLLSPPIPVTIVLPSPPVQPGRSRPPWIAMLLPVPFAAALAVFFGPMMLAFAVMSPLVLAGTALGDRVGSKRRYAAEHAAYEGHLGAARERVAAACEEESRSLRRSLPDPCEILAITTLPSARLWERRRGDPDSLMVSIGRCTRPATVRVVRPSADAAAGQDPGDDVERPALERVPCAVAWADIGVLGVCGERRAALGVARSVLGQLAALHSPLDLELVLVTGSTHADPSWAWLARLPHVRRPDGHPRHQWVTSLDGDTPAAPAVVDLAHRVRARRAASSSAAAPWRGPQTVVVLDGACALRRLPDLAEVLEHGPSVGICVLALDPDRAGLPSEVAAILDLTRPAHPSFHAPGRVTTDLAVDGVAGWWADRLSRALAPLRDATPGSQESSLPTTVCLTELWGRGPGDRASTEGQSLDAAAVVRTWERTPHCTAVPVGVTPDGPFVVDLAADGPHVLVAGTTGAGKSELLRSLVASLALHNRPEHLALVLIDYKGGAALRECAGLPHVAGVVTDLDEHLADRALVSLMAELKRRERSFADAGVPDFVAYQSSSTCRAAPLARLVIVVDEFRALTEELPQFIDGMVRVAALGRSLGVNLVLATQRPAGVVTADIKANVNLRIALRVRDRTDSEDVIDAPDAAGLDRGVPGRGYARTGGGPLVSFQGAHASGTSHPRERPGIRVRMAAWDQPPTPWPEAPGMHPAAVSDLVEVVEVVAAAADLLDTRQAPSPWLPPLPTRVDGKSLPAPSAGRIPIGLTDEPQAQRQRPLEVDLAGSGHWAFVGAVGSGRSSALRTVVLGAVAALDAIRLHVYAVSGGSLADLEALPHCGAHVGWDDLPRLERLVQRLATEVAARRRRLAASPHPTMADWWRASDDVAPPRLLVVVDDWDALAGRADEATHGALVERLLRLLREGVGVGLTAVLAGDRALLVGRAASTLSHRVLLRLADRTDLLLAGLPVKAVPATQPPGRGVLADGTEVQLALPPRRITHHPAPQSRRESAAESDDGTPPDRRPWRVDALPSRVEARSLPTSSGDEDLVSLGLGGDELGVLGLSAPRDGRRWIVAGSNGSGVSSTLVVIAAQLLAQDRQLAVVAARPGPWIALRHDARVLWCDDPTKPDALVATRRAVPDLAVLVDDADELLDSAVEATVAHVSAMVDRDGGLVVAGADAGALSAQYRGLAVELARHRTGVLLGPASSVEAEVFGVRVPLDPGAIPGRGYLVRGAVATPLQVAVATPDRPLNA</sequence>
<feature type="transmembrane region" description="Helical" evidence="6">
    <location>
        <begin position="255"/>
        <end position="283"/>
    </location>
</feature>
<proteinExistence type="predicted"/>
<feature type="domain" description="FHA" evidence="7">
    <location>
        <begin position="124"/>
        <end position="173"/>
    </location>
</feature>
<feature type="domain" description="FtsK" evidence="8">
    <location>
        <begin position="660"/>
        <end position="850"/>
    </location>
</feature>
<comment type="caution">
    <text evidence="9">The sequence shown here is derived from an EMBL/GenBank/DDBJ whole genome shotgun (WGS) entry which is preliminary data.</text>
</comment>
<dbReference type="PROSITE" id="PS50006">
    <property type="entry name" value="FHA_DOMAIN"/>
    <property type="match status" value="1"/>
</dbReference>
<keyword evidence="6" id="KW-0472">Membrane</keyword>
<dbReference type="SUPFAM" id="SSF52540">
    <property type="entry name" value="P-loop containing nucleoside triphosphate hydrolases"/>
    <property type="match status" value="2"/>
</dbReference>